<organism evidence="3 4">
    <name type="scientific">Trueperella pyogenes</name>
    <dbReference type="NCBI Taxonomy" id="1661"/>
    <lineage>
        <taxon>Bacteria</taxon>
        <taxon>Bacillati</taxon>
        <taxon>Actinomycetota</taxon>
        <taxon>Actinomycetes</taxon>
        <taxon>Actinomycetales</taxon>
        <taxon>Actinomycetaceae</taxon>
        <taxon>Trueperella</taxon>
    </lineage>
</organism>
<dbReference type="AlphaFoldDB" id="A0A3Q9GJZ8"/>
<evidence type="ECO:0000259" key="2">
    <source>
        <dbReference type="Pfam" id="PF13439"/>
    </source>
</evidence>
<dbReference type="InterPro" id="IPR028098">
    <property type="entry name" value="Glyco_trans_4-like_N"/>
</dbReference>
<dbReference type="Pfam" id="PF13439">
    <property type="entry name" value="Glyco_transf_4"/>
    <property type="match status" value="1"/>
</dbReference>
<protein>
    <submittedName>
        <fullName evidence="3">Glycosyltransferase</fullName>
    </submittedName>
</protein>
<dbReference type="InterPro" id="IPR001296">
    <property type="entry name" value="Glyco_trans_1"/>
</dbReference>
<dbReference type="SUPFAM" id="SSF53756">
    <property type="entry name" value="UDP-Glycosyltransferase/glycogen phosphorylase"/>
    <property type="match status" value="1"/>
</dbReference>
<feature type="domain" description="Glycosyltransferase subfamily 4-like N-terminal" evidence="2">
    <location>
        <begin position="24"/>
        <end position="185"/>
    </location>
</feature>
<accession>A0A3Q9GJZ8</accession>
<dbReference type="Gene3D" id="3.40.50.2000">
    <property type="entry name" value="Glycogen Phosphorylase B"/>
    <property type="match status" value="2"/>
</dbReference>
<evidence type="ECO:0000259" key="1">
    <source>
        <dbReference type="Pfam" id="PF00534"/>
    </source>
</evidence>
<dbReference type="GO" id="GO:0016757">
    <property type="term" value="F:glycosyltransferase activity"/>
    <property type="evidence" value="ECO:0007669"/>
    <property type="project" value="InterPro"/>
</dbReference>
<sequence>MHVLWTPSWYPSPDQPLNGSFFAEQVRMLREAAMEVGVLALDPHSFWQGRPGSVEIDEADRLLRRSVPVLPKGIFPGDQALTGYYAGPLARAYEQRYGRPDLIHAHSVFPGLLLARALAARWGVPYGLTEHRPSSLTRNRRYPRFGAIAKALKEARFRLTVSAGMARQASDFYGLDFDVLPLPVSAEFTQVEPTRGADGTFVFLHVSMLDRNKRPAETIAAFARVHKKHPATRLLIAGGKADRIGELRKVAGRAGVADSVTFLGEIARCDVPALMANADCHVLFSAQEAAGVVFSEAHAAGTPSIGSATVGGSFQICPDTGVVVPIDDVEALAAAMGAMIEAKAAGKFARPRVRAAVLSTVGAQAYVRHTRRIYQSAVGSL</sequence>
<gene>
    <name evidence="3" type="ORF">EBQ10_04625</name>
</gene>
<dbReference type="PANTHER" id="PTHR12526">
    <property type="entry name" value="GLYCOSYLTRANSFERASE"/>
    <property type="match status" value="1"/>
</dbReference>
<dbReference type="RefSeq" id="WP_024964308.1">
    <property type="nucleotide sequence ID" value="NZ_CP033903.1"/>
</dbReference>
<name>A0A3Q9GJZ8_9ACTO</name>
<feature type="domain" description="Glycosyl transferase family 1" evidence="1">
    <location>
        <begin position="198"/>
        <end position="341"/>
    </location>
</feature>
<evidence type="ECO:0000313" key="4">
    <source>
        <dbReference type="Proteomes" id="UP000275951"/>
    </source>
</evidence>
<reference evidence="3 4" key="1">
    <citation type="submission" date="2018-11" db="EMBL/GenBank/DDBJ databases">
        <title>Multidrug-resistant genes are associated with an 42-kb island TGI1 carrying a complex class 1 integron in a Trueperella pyogenes.</title>
        <authorList>
            <person name="Dong W."/>
        </authorList>
    </citation>
    <scope>NUCLEOTIDE SEQUENCE [LARGE SCALE GENOMIC DNA]</scope>
    <source>
        <strain evidence="3 4">TP4</strain>
    </source>
</reference>
<evidence type="ECO:0000313" key="3">
    <source>
        <dbReference type="EMBL" id="AZR06650.1"/>
    </source>
</evidence>
<dbReference type="Proteomes" id="UP000275951">
    <property type="component" value="Chromosome"/>
</dbReference>
<dbReference type="EMBL" id="CP033905">
    <property type="protein sequence ID" value="AZR06650.1"/>
    <property type="molecule type" value="Genomic_DNA"/>
</dbReference>
<proteinExistence type="predicted"/>
<dbReference type="Pfam" id="PF00534">
    <property type="entry name" value="Glycos_transf_1"/>
    <property type="match status" value="1"/>
</dbReference>
<keyword evidence="3" id="KW-0808">Transferase</keyword>